<evidence type="ECO:0000313" key="2">
    <source>
        <dbReference type="Proteomes" id="UP000324646"/>
    </source>
</evidence>
<dbReference type="KEGG" id="crs:FQB35_15090"/>
<name>A0A5C0SH07_CRATE</name>
<proteinExistence type="predicted"/>
<sequence>MHFITYIDRLKKEYIEDNHVIDGEGFHFYKQIELVGITITNRIICLKKQYSYILLHTVSGIKIYLDDFDIVSILAYLIREQKETGKTIINSMYGLLKGEKNPFSFKIEDEIFTINGLPIIKSNLLINTKADVEISIKEFIIILNLILAKEKISSKKNAIENIICKYICLAEYYGINNEESKNILSESKFPVFKEMKENKNVIARAGDKKFVVDINTFIKHKEI</sequence>
<organism evidence="1 2">
    <name type="scientific">Crassaminicella thermophila</name>
    <dbReference type="NCBI Taxonomy" id="2599308"/>
    <lineage>
        <taxon>Bacteria</taxon>
        <taxon>Bacillati</taxon>
        <taxon>Bacillota</taxon>
        <taxon>Clostridia</taxon>
        <taxon>Eubacteriales</taxon>
        <taxon>Clostridiaceae</taxon>
        <taxon>Crassaminicella</taxon>
    </lineage>
</organism>
<dbReference type="Proteomes" id="UP000324646">
    <property type="component" value="Chromosome"/>
</dbReference>
<dbReference type="RefSeq" id="WP_148810652.1">
    <property type="nucleotide sequence ID" value="NZ_CP042243.1"/>
</dbReference>
<dbReference type="AlphaFoldDB" id="A0A5C0SH07"/>
<evidence type="ECO:0000313" key="1">
    <source>
        <dbReference type="EMBL" id="QEK13480.1"/>
    </source>
</evidence>
<reference evidence="1 2" key="1">
    <citation type="submission" date="2019-07" db="EMBL/GenBank/DDBJ databases">
        <title>Complete genome of Crassaminicella thermophila SY095.</title>
        <authorList>
            <person name="Li X."/>
        </authorList>
    </citation>
    <scope>NUCLEOTIDE SEQUENCE [LARGE SCALE GENOMIC DNA]</scope>
    <source>
        <strain evidence="1 2">SY095</strain>
    </source>
</reference>
<gene>
    <name evidence="1" type="ORF">FQB35_15090</name>
</gene>
<protein>
    <submittedName>
        <fullName evidence="1">Uncharacterized protein</fullName>
    </submittedName>
</protein>
<accession>A0A5C0SH07</accession>
<keyword evidence="2" id="KW-1185">Reference proteome</keyword>
<dbReference type="EMBL" id="CP042243">
    <property type="protein sequence ID" value="QEK13480.1"/>
    <property type="molecule type" value="Genomic_DNA"/>
</dbReference>